<dbReference type="CDD" id="cd04761">
    <property type="entry name" value="HTH_MerR-SF"/>
    <property type="match status" value="1"/>
</dbReference>
<dbReference type="SUPFAM" id="SSF46955">
    <property type="entry name" value="Putative DNA-binding domain"/>
    <property type="match status" value="1"/>
</dbReference>
<keyword evidence="4" id="KW-1185">Reference proteome</keyword>
<feature type="domain" description="HTH merR-type" evidence="2">
    <location>
        <begin position="5"/>
        <end position="73"/>
    </location>
</feature>
<gene>
    <name evidence="3" type="ORF">GC106_45800</name>
</gene>
<dbReference type="InterPro" id="IPR047057">
    <property type="entry name" value="MerR_fam"/>
</dbReference>
<evidence type="ECO:0000256" key="1">
    <source>
        <dbReference type="ARBA" id="ARBA00023125"/>
    </source>
</evidence>
<dbReference type="InterPro" id="IPR009061">
    <property type="entry name" value="DNA-bd_dom_put_sf"/>
</dbReference>
<reference evidence="3 4" key="1">
    <citation type="submission" date="2020-01" db="EMBL/GenBank/DDBJ databases">
        <title>Kibdelosporangium persica a novel Actinomycetes from a hot desert in Iran.</title>
        <authorList>
            <person name="Safaei N."/>
            <person name="Zaburannyi N."/>
            <person name="Mueller R."/>
            <person name="Wink J."/>
        </authorList>
    </citation>
    <scope>NUCLEOTIDE SEQUENCE [LARGE SCALE GENOMIC DNA]</scope>
    <source>
        <strain evidence="3 4">4NS15</strain>
    </source>
</reference>
<dbReference type="PANTHER" id="PTHR30204:SF93">
    <property type="entry name" value="HTH MERR-TYPE DOMAIN-CONTAINING PROTEIN"/>
    <property type="match status" value="1"/>
</dbReference>
<sequence length="307" mass="33428">MTKATLGIGDLAQATGVPVRTIRFYCDEGVLEAVRSAGGHRRFDRSAVDRLRLIRRLRGLGLGLGSIRSVLSGSESMSDVVTAERQALDVELAALAWRRASLRAVEQASPSERAARLDLLAAVQDRAAARDSLVEFWQRLFLGPMPDEFLEMFLSVSVPSLPDTPSPAQVVAYAEMVVLLSDPSLRARMLRRTLHNLEQISDEGELHEGVNEACSLARPLVLSGVAPEPGHALDHFVGAHARVRRERDTASFRRALFQASAIDASAPLRRYWQLVGTLTGEPVTVGESHTWLVDALGSSVKSLPTHA</sequence>
<dbReference type="Gene3D" id="1.10.1660.10">
    <property type="match status" value="1"/>
</dbReference>
<evidence type="ECO:0000259" key="2">
    <source>
        <dbReference type="PROSITE" id="PS50937"/>
    </source>
</evidence>
<dbReference type="EMBL" id="JAAATY010000014">
    <property type="protein sequence ID" value="NRN67341.1"/>
    <property type="molecule type" value="Genomic_DNA"/>
</dbReference>
<dbReference type="RefSeq" id="WP_173135005.1">
    <property type="nucleotide sequence ID" value="NZ_CBCSGW010000002.1"/>
</dbReference>
<dbReference type="PROSITE" id="PS50937">
    <property type="entry name" value="HTH_MERR_2"/>
    <property type="match status" value="1"/>
</dbReference>
<comment type="caution">
    <text evidence="3">The sequence shown here is derived from an EMBL/GenBank/DDBJ whole genome shotgun (WGS) entry which is preliminary data.</text>
</comment>
<dbReference type="PRINTS" id="PR00040">
    <property type="entry name" value="HTHMERR"/>
</dbReference>
<dbReference type="Proteomes" id="UP000763557">
    <property type="component" value="Unassembled WGS sequence"/>
</dbReference>
<organism evidence="3 4">
    <name type="scientific">Kibdelosporangium persicum</name>
    <dbReference type="NCBI Taxonomy" id="2698649"/>
    <lineage>
        <taxon>Bacteria</taxon>
        <taxon>Bacillati</taxon>
        <taxon>Actinomycetota</taxon>
        <taxon>Actinomycetes</taxon>
        <taxon>Pseudonocardiales</taxon>
        <taxon>Pseudonocardiaceae</taxon>
        <taxon>Kibdelosporangium</taxon>
    </lineage>
</organism>
<evidence type="ECO:0000313" key="3">
    <source>
        <dbReference type="EMBL" id="NRN67341.1"/>
    </source>
</evidence>
<evidence type="ECO:0000313" key="4">
    <source>
        <dbReference type="Proteomes" id="UP000763557"/>
    </source>
</evidence>
<name>A0ABX2F7L9_9PSEU</name>
<dbReference type="GO" id="GO:0003677">
    <property type="term" value="F:DNA binding"/>
    <property type="evidence" value="ECO:0007669"/>
    <property type="project" value="UniProtKB-KW"/>
</dbReference>
<protein>
    <submittedName>
        <fullName evidence="3">DNA-binding transcriptional MerR regulator</fullName>
    </submittedName>
</protein>
<accession>A0ABX2F7L9</accession>
<dbReference type="InterPro" id="IPR000551">
    <property type="entry name" value="MerR-type_HTH_dom"/>
</dbReference>
<dbReference type="Pfam" id="PF13411">
    <property type="entry name" value="MerR_1"/>
    <property type="match status" value="1"/>
</dbReference>
<keyword evidence="1 3" id="KW-0238">DNA-binding</keyword>
<proteinExistence type="predicted"/>
<dbReference type="SMART" id="SM00422">
    <property type="entry name" value="HTH_MERR"/>
    <property type="match status" value="1"/>
</dbReference>
<dbReference type="PANTHER" id="PTHR30204">
    <property type="entry name" value="REDOX-CYCLING DRUG-SENSING TRANSCRIPTIONAL ACTIVATOR SOXR"/>
    <property type="match status" value="1"/>
</dbReference>